<dbReference type="EMBL" id="RBNJ01007422">
    <property type="protein sequence ID" value="RUS27959.1"/>
    <property type="molecule type" value="Genomic_DNA"/>
</dbReference>
<proteinExistence type="predicted"/>
<dbReference type="InterPro" id="IPR036291">
    <property type="entry name" value="NAD(P)-bd_dom_sf"/>
</dbReference>
<organism evidence="2 3">
    <name type="scientific">Jimgerdemannia flammicorona</name>
    <dbReference type="NCBI Taxonomy" id="994334"/>
    <lineage>
        <taxon>Eukaryota</taxon>
        <taxon>Fungi</taxon>
        <taxon>Fungi incertae sedis</taxon>
        <taxon>Mucoromycota</taxon>
        <taxon>Mucoromycotina</taxon>
        <taxon>Endogonomycetes</taxon>
        <taxon>Endogonales</taxon>
        <taxon>Endogonaceae</taxon>
        <taxon>Jimgerdemannia</taxon>
    </lineage>
</organism>
<dbReference type="SUPFAM" id="SSF51735">
    <property type="entry name" value="NAD(P)-binding Rossmann-fold domains"/>
    <property type="match status" value="1"/>
</dbReference>
<keyword evidence="3" id="KW-1185">Reference proteome</keyword>
<keyword evidence="1" id="KW-0560">Oxidoreductase</keyword>
<dbReference type="AlphaFoldDB" id="A0A433QDZ8"/>
<dbReference type="GO" id="GO:0016491">
    <property type="term" value="F:oxidoreductase activity"/>
    <property type="evidence" value="ECO:0007669"/>
    <property type="project" value="UniProtKB-KW"/>
</dbReference>
<evidence type="ECO:0000256" key="1">
    <source>
        <dbReference type="ARBA" id="ARBA00023002"/>
    </source>
</evidence>
<dbReference type="Proteomes" id="UP000274822">
    <property type="component" value="Unassembled WGS sequence"/>
</dbReference>
<gene>
    <name evidence="2" type="ORF">BC938DRAFT_482522</name>
</gene>
<name>A0A433QDZ8_9FUNG</name>
<sequence>MAILSPSKKVVLITGATDGLGLEAAKKYLKAGFIVVITGRNKQKTQKAVKNIKVSTGDTDDELRYILLDLASLTSVRRAVQDFLTLSLPLHVLVNNAGTTTKTREFTEDTQLVEKTLAVNFVGPLLLTELLLPKLRESAPSRILNVTSSLHEPNPKIPGIPTNFDLDNLDGSKQWEFMYAYKNSKLAVIWHTYLLSERLKGSGVAVNCFCPGFVPGTNLNRDAPFLTRFVVKNFMGKLKSAVTIEKATDDYLLYGSNTELEGVTGKYFRDGKESSSSADSYNLEKGKKVWNVACDIAGLDDTKY</sequence>
<protein>
    <recommendedName>
        <fullName evidence="4">Short-chain dehydrogenase</fullName>
    </recommendedName>
</protein>
<dbReference type="PRINTS" id="PR00081">
    <property type="entry name" value="GDHRDH"/>
</dbReference>
<evidence type="ECO:0000313" key="2">
    <source>
        <dbReference type="EMBL" id="RUS27959.1"/>
    </source>
</evidence>
<evidence type="ECO:0008006" key="4">
    <source>
        <dbReference type="Google" id="ProtNLM"/>
    </source>
</evidence>
<accession>A0A433QDZ8</accession>
<dbReference type="PANTHER" id="PTHR43157:SF31">
    <property type="entry name" value="PHOSPHATIDYLINOSITOL-GLYCAN BIOSYNTHESIS CLASS F PROTEIN"/>
    <property type="match status" value="1"/>
</dbReference>
<dbReference type="InterPro" id="IPR002347">
    <property type="entry name" value="SDR_fam"/>
</dbReference>
<dbReference type="Gene3D" id="3.40.50.720">
    <property type="entry name" value="NAD(P)-binding Rossmann-like Domain"/>
    <property type="match status" value="1"/>
</dbReference>
<comment type="caution">
    <text evidence="2">The sequence shown here is derived from an EMBL/GenBank/DDBJ whole genome shotgun (WGS) entry which is preliminary data.</text>
</comment>
<dbReference type="Pfam" id="PF00106">
    <property type="entry name" value="adh_short"/>
    <property type="match status" value="1"/>
</dbReference>
<evidence type="ECO:0000313" key="3">
    <source>
        <dbReference type="Proteomes" id="UP000274822"/>
    </source>
</evidence>
<dbReference type="PANTHER" id="PTHR43157">
    <property type="entry name" value="PHOSPHATIDYLINOSITOL-GLYCAN BIOSYNTHESIS CLASS F PROTEIN-RELATED"/>
    <property type="match status" value="1"/>
</dbReference>
<reference evidence="2 3" key="1">
    <citation type="journal article" date="2018" name="New Phytol.">
        <title>Phylogenomics of Endogonaceae and evolution of mycorrhizas within Mucoromycota.</title>
        <authorList>
            <person name="Chang Y."/>
            <person name="Desiro A."/>
            <person name="Na H."/>
            <person name="Sandor L."/>
            <person name="Lipzen A."/>
            <person name="Clum A."/>
            <person name="Barry K."/>
            <person name="Grigoriev I.V."/>
            <person name="Martin F.M."/>
            <person name="Stajich J.E."/>
            <person name="Smith M.E."/>
            <person name="Bonito G."/>
            <person name="Spatafora J.W."/>
        </authorList>
    </citation>
    <scope>NUCLEOTIDE SEQUENCE [LARGE SCALE GENOMIC DNA]</scope>
    <source>
        <strain evidence="2 3">AD002</strain>
    </source>
</reference>